<feature type="transmembrane region" description="Helical" evidence="1">
    <location>
        <begin position="6"/>
        <end position="29"/>
    </location>
</feature>
<gene>
    <name evidence="2" type="ORF">PYTT_0622</name>
</gene>
<feature type="transmembrane region" description="Helical" evidence="1">
    <location>
        <begin position="160"/>
        <end position="178"/>
    </location>
</feature>
<dbReference type="InterPro" id="IPR011737">
    <property type="entry name" value="CHP02206_TP0381"/>
</dbReference>
<dbReference type="EMBL" id="LT629973">
    <property type="protein sequence ID" value="SEH77144.1"/>
    <property type="molecule type" value="Genomic_DNA"/>
</dbReference>
<feature type="transmembrane region" description="Helical" evidence="1">
    <location>
        <begin position="99"/>
        <end position="119"/>
    </location>
</feature>
<dbReference type="NCBIfam" id="TIGR02206">
    <property type="entry name" value="intg_mem_TP0381"/>
    <property type="match status" value="1"/>
</dbReference>
<dbReference type="OrthoDB" id="9813172at2"/>
<keyword evidence="3" id="KW-1185">Reference proteome</keyword>
<feature type="transmembrane region" description="Helical" evidence="1">
    <location>
        <begin position="125"/>
        <end position="148"/>
    </location>
</feature>
<proteinExistence type="predicted"/>
<sequence length="226" mass="24954">MVASSFILGSWSHVFALASIALLGYAYMVRVRPWVGGRKVFAERCLGILCLCTYVLSIVAKAISGDCSSWQECLPLHFCAWMELACFFALWFRRPLMCALAYFGVLAASVQGLVTPTLGSDFPSISYFAFFLSHGVILVAALSLPIVFGWRAGCGDPWRVQLIGIAYLACMVPVNWWLGTNYGFTRVAPVAGSILDYMGAPPWYLLSIQVPLALLLYLLYLPVKNR</sequence>
<protein>
    <submittedName>
        <fullName evidence="2">Integral membrane protein (Intg mem tp0381)</fullName>
    </submittedName>
</protein>
<dbReference type="Proteomes" id="UP000176204">
    <property type="component" value="Chromosome I"/>
</dbReference>
<organism evidence="2 3">
    <name type="scientific">Akkermansia glycaniphila</name>
    <dbReference type="NCBI Taxonomy" id="1679444"/>
    <lineage>
        <taxon>Bacteria</taxon>
        <taxon>Pseudomonadati</taxon>
        <taxon>Verrucomicrobiota</taxon>
        <taxon>Verrucomicrobiia</taxon>
        <taxon>Verrucomicrobiales</taxon>
        <taxon>Akkermansiaceae</taxon>
        <taxon>Akkermansia</taxon>
    </lineage>
</organism>
<feature type="transmembrane region" description="Helical" evidence="1">
    <location>
        <begin position="203"/>
        <end position="223"/>
    </location>
</feature>
<evidence type="ECO:0000313" key="3">
    <source>
        <dbReference type="Proteomes" id="UP000176204"/>
    </source>
</evidence>
<keyword evidence="1" id="KW-1133">Transmembrane helix</keyword>
<feature type="transmembrane region" description="Helical" evidence="1">
    <location>
        <begin position="41"/>
        <end position="63"/>
    </location>
</feature>
<evidence type="ECO:0000256" key="1">
    <source>
        <dbReference type="SAM" id="Phobius"/>
    </source>
</evidence>
<keyword evidence="1" id="KW-0472">Membrane</keyword>
<feature type="transmembrane region" description="Helical" evidence="1">
    <location>
        <begin position="75"/>
        <end position="92"/>
    </location>
</feature>
<dbReference type="Pfam" id="PF14808">
    <property type="entry name" value="TMEM164"/>
    <property type="match status" value="1"/>
</dbReference>
<keyword evidence="1" id="KW-0812">Transmembrane</keyword>
<dbReference type="KEGG" id="agl:PYTT_0622"/>
<name>A0A1H6KZ74_9BACT</name>
<reference evidence="3" key="1">
    <citation type="submission" date="2016-09" db="EMBL/GenBank/DDBJ databases">
        <authorList>
            <person name="Koehorst J."/>
        </authorList>
    </citation>
    <scope>NUCLEOTIDE SEQUENCE [LARGE SCALE GENOMIC DNA]</scope>
</reference>
<dbReference type="STRING" id="1679444.PYTT_0622"/>
<dbReference type="RefSeq" id="WP_083076903.1">
    <property type="nucleotide sequence ID" value="NZ_LIGX01000032.1"/>
</dbReference>
<evidence type="ECO:0000313" key="2">
    <source>
        <dbReference type="EMBL" id="SEH77144.1"/>
    </source>
</evidence>
<accession>A0A1H6KZ74</accession>
<dbReference type="AlphaFoldDB" id="A0A1H6KZ74"/>